<dbReference type="AlphaFoldDB" id="A0A023DH09"/>
<organism evidence="2 3">
    <name type="scientific">Parageobacillus caldoxylosilyticus NBRC 107762</name>
    <dbReference type="NCBI Taxonomy" id="1220594"/>
    <lineage>
        <taxon>Bacteria</taxon>
        <taxon>Bacillati</taxon>
        <taxon>Bacillota</taxon>
        <taxon>Bacilli</taxon>
        <taxon>Bacillales</taxon>
        <taxon>Anoxybacillaceae</taxon>
        <taxon>Saccharococcus</taxon>
    </lineage>
</organism>
<name>A0A023DH09_9BACL</name>
<dbReference type="Proteomes" id="UP000023561">
    <property type="component" value="Unassembled WGS sequence"/>
</dbReference>
<accession>A0A023DH09</accession>
<keyword evidence="1" id="KW-1133">Transmembrane helix</keyword>
<protein>
    <submittedName>
        <fullName evidence="2">Uncharacterized protein</fullName>
    </submittedName>
</protein>
<feature type="transmembrane region" description="Helical" evidence="1">
    <location>
        <begin position="27"/>
        <end position="44"/>
    </location>
</feature>
<evidence type="ECO:0000256" key="1">
    <source>
        <dbReference type="SAM" id="Phobius"/>
    </source>
</evidence>
<evidence type="ECO:0000313" key="2">
    <source>
        <dbReference type="EMBL" id="GAJ40589.1"/>
    </source>
</evidence>
<gene>
    <name evidence="2" type="ORF">GCA01S_047_00120</name>
</gene>
<reference evidence="2 3" key="1">
    <citation type="submission" date="2014-04" db="EMBL/GenBank/DDBJ databases">
        <title>Whole genome shotgun sequence of Geobacillus caldoxylosilyticus NBRC 107762.</title>
        <authorList>
            <person name="Hosoyama A."/>
            <person name="Hosoyama Y."/>
            <person name="Katano-Makiyama Y."/>
            <person name="Tsuchikane K."/>
            <person name="Ohji S."/>
            <person name="Ichikawa N."/>
            <person name="Yamazoe A."/>
            <person name="Fujita N."/>
        </authorList>
    </citation>
    <scope>NUCLEOTIDE SEQUENCE [LARGE SCALE GENOMIC DNA]</scope>
    <source>
        <strain evidence="2 3">NBRC 107762</strain>
    </source>
</reference>
<evidence type="ECO:0000313" key="3">
    <source>
        <dbReference type="Proteomes" id="UP000023561"/>
    </source>
</evidence>
<proteinExistence type="predicted"/>
<dbReference type="EMBL" id="BAWO01000047">
    <property type="protein sequence ID" value="GAJ40589.1"/>
    <property type="molecule type" value="Genomic_DNA"/>
</dbReference>
<keyword evidence="3" id="KW-1185">Reference proteome</keyword>
<keyword evidence="1" id="KW-0812">Transmembrane</keyword>
<sequence>MGLLMTWIEKQAETIGWFVHSFEWKHIYSFVGYSLFIAMVWRFYRWMWFALEAMDIKKDCRIFNGNPLLRKKRDILNYTVNLPLLK</sequence>
<comment type="caution">
    <text evidence="2">The sequence shown here is derived from an EMBL/GenBank/DDBJ whole genome shotgun (WGS) entry which is preliminary data.</text>
</comment>
<keyword evidence="1" id="KW-0472">Membrane</keyword>